<proteinExistence type="predicted"/>
<evidence type="ECO:0000313" key="1">
    <source>
        <dbReference type="EMBL" id="GLW62544.1"/>
    </source>
</evidence>
<evidence type="ECO:0000313" key="2">
    <source>
        <dbReference type="Proteomes" id="UP001165124"/>
    </source>
</evidence>
<comment type="caution">
    <text evidence="1">The sequence shown here is derived from an EMBL/GenBank/DDBJ whole genome shotgun (WGS) entry which is preliminary data.</text>
</comment>
<dbReference type="AlphaFoldDB" id="A0A9W6PT03"/>
<dbReference type="RefSeq" id="WP_217998670.1">
    <property type="nucleotide sequence ID" value="NZ_BSRZ01000001.1"/>
</dbReference>
<gene>
    <name evidence="1" type="ORF">Arub01_07880</name>
</gene>
<keyword evidence="2" id="KW-1185">Reference proteome</keyword>
<reference evidence="1" key="1">
    <citation type="submission" date="2023-02" db="EMBL/GenBank/DDBJ databases">
        <title>Actinomadura rubrobrunea NBRC 14622.</title>
        <authorList>
            <person name="Ichikawa N."/>
            <person name="Sato H."/>
            <person name="Tonouchi N."/>
        </authorList>
    </citation>
    <scope>NUCLEOTIDE SEQUENCE</scope>
    <source>
        <strain evidence="1">NBRC 14622</strain>
    </source>
</reference>
<sequence>MVDLPLRVSSTARRTPVRRARRVSSEGIEMLRVIKTMRAAREARRFLAEVKGADGSYRLDEWPETRGGGRGRGARNTRAAVARLRFAQRLTVGFLDPVDDSVFLTAGLRRLGIPATFHLGRELAPAKPPAGYFAWVQHGDEVVSTSLPVRDEYIEIHRSGTK</sequence>
<organism evidence="1 2">
    <name type="scientific">Actinomadura rubrobrunea</name>
    <dbReference type="NCBI Taxonomy" id="115335"/>
    <lineage>
        <taxon>Bacteria</taxon>
        <taxon>Bacillati</taxon>
        <taxon>Actinomycetota</taxon>
        <taxon>Actinomycetes</taxon>
        <taxon>Streptosporangiales</taxon>
        <taxon>Thermomonosporaceae</taxon>
        <taxon>Actinomadura</taxon>
    </lineage>
</organism>
<accession>A0A9W6PT03</accession>
<name>A0A9W6PT03_9ACTN</name>
<dbReference type="EMBL" id="BSRZ01000001">
    <property type="protein sequence ID" value="GLW62544.1"/>
    <property type="molecule type" value="Genomic_DNA"/>
</dbReference>
<protein>
    <submittedName>
        <fullName evidence="1">Uncharacterized protein</fullName>
    </submittedName>
</protein>
<dbReference type="Proteomes" id="UP001165124">
    <property type="component" value="Unassembled WGS sequence"/>
</dbReference>